<dbReference type="GO" id="GO:0051912">
    <property type="term" value="F:CoB--CoM heterodisulfide reductase activity"/>
    <property type="evidence" value="ECO:0007669"/>
    <property type="project" value="UniProtKB-EC"/>
</dbReference>
<evidence type="ECO:0000256" key="1">
    <source>
        <dbReference type="ARBA" id="ARBA00001974"/>
    </source>
</evidence>
<dbReference type="PRINTS" id="PR00368">
    <property type="entry name" value="FADPNR"/>
</dbReference>
<evidence type="ECO:0000256" key="8">
    <source>
        <dbReference type="ARBA" id="ARBA00023014"/>
    </source>
</evidence>
<dbReference type="InterPro" id="IPR017900">
    <property type="entry name" value="4Fe4S_Fe_S_CS"/>
</dbReference>
<name>A0A0S3QVF9_THET7</name>
<keyword evidence="3" id="KW-0004">4Fe-4S</keyword>
<dbReference type="RefSeq" id="WP_068550362.1">
    <property type="nucleotide sequence ID" value="NZ_AP013035.1"/>
</dbReference>
<dbReference type="GO" id="GO:0051539">
    <property type="term" value="F:4 iron, 4 sulfur cluster binding"/>
    <property type="evidence" value="ECO:0007669"/>
    <property type="project" value="UniProtKB-KW"/>
</dbReference>
<keyword evidence="8" id="KW-0411">Iron-sulfur</keyword>
<dbReference type="Pfam" id="PF12838">
    <property type="entry name" value="Fer4_7"/>
    <property type="match status" value="2"/>
</dbReference>
<dbReference type="OrthoDB" id="10014at2"/>
<comment type="cofactor">
    <cofactor evidence="1">
        <name>FAD</name>
        <dbReference type="ChEBI" id="CHEBI:57692"/>
    </cofactor>
</comment>
<dbReference type="PATRIC" id="fig|1298851.3.peg.1596"/>
<evidence type="ECO:0000256" key="3">
    <source>
        <dbReference type="ARBA" id="ARBA00022485"/>
    </source>
</evidence>
<feature type="domain" description="4Fe-4S ferredoxin-type" evidence="9">
    <location>
        <begin position="96"/>
        <end position="125"/>
    </location>
</feature>
<dbReference type="AlphaFoldDB" id="A0A0S3QVF9"/>
<dbReference type="Gene3D" id="3.40.50.720">
    <property type="entry name" value="NAD(P)-binding Rossmann-like Domain"/>
    <property type="match status" value="1"/>
</dbReference>
<dbReference type="Proteomes" id="UP000063234">
    <property type="component" value="Chromosome"/>
</dbReference>
<dbReference type="InterPro" id="IPR036188">
    <property type="entry name" value="FAD/NAD-bd_sf"/>
</dbReference>
<dbReference type="KEGG" id="ttk:TST_1522"/>
<feature type="domain" description="4Fe-4S ferredoxin-type" evidence="9">
    <location>
        <begin position="139"/>
        <end position="168"/>
    </location>
</feature>
<dbReference type="Pfam" id="PF07992">
    <property type="entry name" value="Pyr_redox_2"/>
    <property type="match status" value="2"/>
</dbReference>
<dbReference type="Gene3D" id="3.50.50.60">
    <property type="entry name" value="FAD/NAD(P)-binding domain"/>
    <property type="match status" value="2"/>
</dbReference>
<keyword evidence="6 10" id="KW-0560">Oxidoreductase</keyword>
<proteinExistence type="inferred from homology"/>
<dbReference type="SUPFAM" id="SSF51905">
    <property type="entry name" value="FAD/NAD(P)-binding domain"/>
    <property type="match status" value="2"/>
</dbReference>
<evidence type="ECO:0000259" key="9">
    <source>
        <dbReference type="PROSITE" id="PS51379"/>
    </source>
</evidence>
<dbReference type="PROSITE" id="PS00198">
    <property type="entry name" value="4FE4S_FER_1"/>
    <property type="match status" value="3"/>
</dbReference>
<dbReference type="InterPro" id="IPR039650">
    <property type="entry name" value="HdrA-like"/>
</dbReference>
<comment type="similarity">
    <text evidence="2">Belongs to the HdrA family.</text>
</comment>
<dbReference type="EC" id="1.8.98.1" evidence="10"/>
<evidence type="ECO:0000256" key="5">
    <source>
        <dbReference type="ARBA" id="ARBA00022827"/>
    </source>
</evidence>
<dbReference type="PANTHER" id="PTHR43498:SF1">
    <property type="entry name" value="COB--COM HETERODISULFIDE REDUCTASE IRON-SULFUR SUBUNIT A"/>
    <property type="match status" value="1"/>
</dbReference>
<evidence type="ECO:0000313" key="11">
    <source>
        <dbReference type="Proteomes" id="UP000063234"/>
    </source>
</evidence>
<feature type="domain" description="4Fe-4S ferredoxin-type" evidence="9">
    <location>
        <begin position="915"/>
        <end position="944"/>
    </location>
</feature>
<keyword evidence="5" id="KW-0285">Flavoprotein</keyword>
<evidence type="ECO:0000256" key="4">
    <source>
        <dbReference type="ARBA" id="ARBA00022723"/>
    </source>
</evidence>
<gene>
    <name evidence="10" type="ORF">TST_1522</name>
</gene>
<organism evidence="10 11">
    <name type="scientific">Thermosulfidibacter takaii (strain DSM 17441 / JCM 13301 / NBRC 103674 / ABI70S6)</name>
    <dbReference type="NCBI Taxonomy" id="1298851"/>
    <lineage>
        <taxon>Bacteria</taxon>
        <taxon>Pseudomonadati</taxon>
        <taxon>Thermosulfidibacterota</taxon>
        <taxon>Thermosulfidibacteria</taxon>
        <taxon>Thermosulfidibacterales</taxon>
        <taxon>Thermosulfidibacteraceae</taxon>
    </lineage>
</organism>
<feature type="domain" description="4Fe-4S ferredoxin-type" evidence="9">
    <location>
        <begin position="946"/>
        <end position="975"/>
    </location>
</feature>
<dbReference type="PROSITE" id="PS51379">
    <property type="entry name" value="4FE4S_FER_2"/>
    <property type="match status" value="4"/>
</dbReference>
<dbReference type="PANTHER" id="PTHR43498">
    <property type="entry name" value="FERREDOXIN:COB-COM HETERODISULFIDE REDUCTASE SUBUNIT A"/>
    <property type="match status" value="1"/>
</dbReference>
<keyword evidence="5" id="KW-0274">FAD</keyword>
<keyword evidence="4" id="KW-0479">Metal-binding</keyword>
<dbReference type="EMBL" id="AP013035">
    <property type="protein sequence ID" value="BAT72308.1"/>
    <property type="molecule type" value="Genomic_DNA"/>
</dbReference>
<sequence length="989" mass="109087">MAESTVLIYGTNLAGYRAAYTLAKMGYKSILLNRGAYVDQYMNQALAQLPLDFCWACGHMPQRLFIGLGALQVHYNAELLEVKGEPGNFTVKFRKKDQYVNNLACTECEACVRACPVEVDTPEGKRKAIYVLPHIAWENIFMIDEEHCTKCGKCEEVCPTKCLKVERSVEEIEVKVGAIILATEYEEPTEEDLAKFAYNHPNVVKNSDLARKSLLTNFVKNSLARSSDGKVAQKIGIIVTPQYNPKEFESYNLTVSAIYRAFKIKEVYPEASVTVFMKDFKGYGKGHYRWFEKALEKGVEVIRAEDLKVEEAGDDLKVEYTLAGKTGEEQFELVILVTGQKAPSVMEKLKDLTGVETDEHGFCKVKPFTSGETNVEGIYAVGELTGPKGNPEIVWEGYGAATEIQKYLGEKNFSPSPPPPLRDVKGEPPKVGVFICSCFGEFNNYLDLEALKEKVASIPDVTHVEIIKGCCTPPTMQETAQKIKASGVNRVVLAVCTPLQKLLKYRRTVMMASLNPLLAEFLRLREDVIRVHEDKDKMLEKAFALIYGGVEKVKRAIAEPPPVGKIKSGVLVLGGGAAGLETARLLAERGVQVYLVEKSQELGGLARGLTKDLEGDDIGSHLNQLIQTVENSEKIKVFKGFKLVEVAGTAGKYFAMIENKKTGEKVALEAGAIVLATGAKEFKPEGAYLYGQDERVMTQRELEAAIAQGKVNAKKVVMIQCVGSRNEARPYCSRVCCSHALKNALDLAEKGVEVTILYRDLNTYGLKEDYRKLAEEKGIKFIRFSGDKYPKIVSENPLTIEVESTTGETIKLETDLLALSVGIVPNPDNKTLAEMLNFELDQDGFFDSDANACPYEEAIKRLMKPFELSTKGIFAVGLAHSPRSYTEALLTAKDAAGKILTFITKPQLPPPNAMYVSAVRESKCTGCGMCVTVCPYYARSIDEEKKIAVVTPYLCDSCGACLVACPSEAAYLRDARGEMMIPHIDALLV</sequence>
<dbReference type="InterPro" id="IPR023753">
    <property type="entry name" value="FAD/NAD-binding_dom"/>
</dbReference>
<protein>
    <submittedName>
        <fullName evidence="10">Heterodisulfide reductase subunit A</fullName>
        <ecNumber evidence="10">1.8.98.1</ecNumber>
    </submittedName>
</protein>
<dbReference type="Gene3D" id="3.30.70.3270">
    <property type="match status" value="1"/>
</dbReference>
<dbReference type="GO" id="GO:0046872">
    <property type="term" value="F:metal ion binding"/>
    <property type="evidence" value="ECO:0007669"/>
    <property type="project" value="UniProtKB-KW"/>
</dbReference>
<dbReference type="STRING" id="1298851.TST_1522"/>
<accession>A0A0S3QVF9</accession>
<evidence type="ECO:0000256" key="2">
    <source>
        <dbReference type="ARBA" id="ARBA00006561"/>
    </source>
</evidence>
<dbReference type="SUPFAM" id="SSF54862">
    <property type="entry name" value="4Fe-4S ferredoxins"/>
    <property type="match status" value="2"/>
</dbReference>
<reference evidence="11" key="1">
    <citation type="journal article" date="2018" name="Science">
        <title>A primordial and reversible TCA cycle in a facultatively chemolithoautotrophic thermophile.</title>
        <authorList>
            <person name="Nunoura T."/>
            <person name="Chikaraishi Y."/>
            <person name="Izaki R."/>
            <person name="Suwa T."/>
            <person name="Sato T."/>
            <person name="Harada T."/>
            <person name="Mori K."/>
            <person name="Kato Y."/>
            <person name="Miyazaki M."/>
            <person name="Shimamura S."/>
            <person name="Yanagawa K."/>
            <person name="Shuto A."/>
            <person name="Ohkouchi N."/>
            <person name="Fujita N."/>
            <person name="Takaki Y."/>
            <person name="Atomi H."/>
            <person name="Takai K."/>
        </authorList>
    </citation>
    <scope>NUCLEOTIDE SEQUENCE [LARGE SCALE GENOMIC DNA]</scope>
    <source>
        <strain evidence="11">DSM 17441 / JCM 13301 / NBRC 103674 / ABI70S6</strain>
    </source>
</reference>
<dbReference type="InterPro" id="IPR017896">
    <property type="entry name" value="4Fe4S_Fe-S-bd"/>
</dbReference>
<evidence type="ECO:0000256" key="6">
    <source>
        <dbReference type="ARBA" id="ARBA00023002"/>
    </source>
</evidence>
<evidence type="ECO:0000256" key="7">
    <source>
        <dbReference type="ARBA" id="ARBA00023004"/>
    </source>
</evidence>
<dbReference type="Gene3D" id="3.30.70.20">
    <property type="match status" value="1"/>
</dbReference>
<keyword evidence="11" id="KW-1185">Reference proteome</keyword>
<keyword evidence="7" id="KW-0408">Iron</keyword>
<evidence type="ECO:0000313" key="10">
    <source>
        <dbReference type="EMBL" id="BAT72308.1"/>
    </source>
</evidence>